<dbReference type="PANTHER" id="PTHR35863:SF1">
    <property type="entry name" value="COBALT-PRECORRIN-5B C(1)-METHYLTRANSFERASE"/>
    <property type="match status" value="1"/>
</dbReference>
<accession>A0A250KSM2</accession>
<keyword evidence="4 5" id="KW-0949">S-adenosyl-L-methionine</keyword>
<evidence type="ECO:0000256" key="4">
    <source>
        <dbReference type="ARBA" id="ARBA00022691"/>
    </source>
</evidence>
<comment type="catalytic activity">
    <reaction evidence="5">
        <text>Co-precorrin-5B + S-adenosyl-L-methionine = Co-precorrin-6A + S-adenosyl-L-homocysteine</text>
        <dbReference type="Rhea" id="RHEA:26285"/>
        <dbReference type="ChEBI" id="CHEBI:57856"/>
        <dbReference type="ChEBI" id="CHEBI:59789"/>
        <dbReference type="ChEBI" id="CHEBI:60063"/>
        <dbReference type="ChEBI" id="CHEBI:60064"/>
        <dbReference type="EC" id="2.1.1.195"/>
    </reaction>
</comment>
<dbReference type="Proteomes" id="UP000266313">
    <property type="component" value="Chromosome"/>
</dbReference>
<dbReference type="EC" id="2.1.1.195" evidence="5"/>
<dbReference type="UniPathway" id="UPA00148">
    <property type="reaction ID" value="UER00227"/>
</dbReference>
<proteinExistence type="inferred from homology"/>
<dbReference type="EMBL" id="AP017928">
    <property type="protein sequence ID" value="BBA33951.1"/>
    <property type="molecule type" value="Genomic_DNA"/>
</dbReference>
<dbReference type="InterPro" id="IPR002748">
    <property type="entry name" value="CbiD"/>
</dbReference>
<keyword evidence="7" id="KW-1185">Reference proteome</keyword>
<reference evidence="6 7" key="1">
    <citation type="submission" date="2016-12" db="EMBL/GenBank/DDBJ databases">
        <title>Genome sequencing of Methylocaldum marinum.</title>
        <authorList>
            <person name="Takeuchi M."/>
            <person name="Kamagata Y."/>
            <person name="Hiraoka S."/>
            <person name="Oshima K."/>
            <person name="Hattori M."/>
            <person name="Iwasaki W."/>
        </authorList>
    </citation>
    <scope>NUCLEOTIDE SEQUENCE [LARGE SCALE GENOMIC DNA]</scope>
    <source>
        <strain evidence="6 7">S8</strain>
    </source>
</reference>
<comment type="similarity">
    <text evidence="5">Belongs to the CbiD family.</text>
</comment>
<dbReference type="AlphaFoldDB" id="A0A250KSM2"/>
<dbReference type="OrthoDB" id="6439987at2"/>
<protein>
    <recommendedName>
        <fullName evidence="5">Cobalt-precorrin-5B C(1)-methyltransferase</fullName>
        <ecNumber evidence="5">2.1.1.195</ecNumber>
    </recommendedName>
    <alternativeName>
        <fullName evidence="5">Cobalt-precorrin-6A synthase</fullName>
    </alternativeName>
</protein>
<dbReference type="RefSeq" id="WP_119629459.1">
    <property type="nucleotide sequence ID" value="NZ_AP017928.1"/>
</dbReference>
<organism evidence="6 7">
    <name type="scientific">Methylocaldum marinum</name>
    <dbReference type="NCBI Taxonomy" id="1432792"/>
    <lineage>
        <taxon>Bacteria</taxon>
        <taxon>Pseudomonadati</taxon>
        <taxon>Pseudomonadota</taxon>
        <taxon>Gammaproteobacteria</taxon>
        <taxon>Methylococcales</taxon>
        <taxon>Methylococcaceae</taxon>
        <taxon>Methylocaldum</taxon>
    </lineage>
</organism>
<dbReference type="NCBIfam" id="TIGR00312">
    <property type="entry name" value="cbiD"/>
    <property type="match status" value="1"/>
</dbReference>
<dbReference type="HAMAP" id="MF_00787">
    <property type="entry name" value="CbiD"/>
    <property type="match status" value="1"/>
</dbReference>
<keyword evidence="2 5" id="KW-0489">Methyltransferase</keyword>
<dbReference type="GO" id="GO:0032259">
    <property type="term" value="P:methylation"/>
    <property type="evidence" value="ECO:0007669"/>
    <property type="project" value="UniProtKB-KW"/>
</dbReference>
<evidence type="ECO:0000313" key="6">
    <source>
        <dbReference type="EMBL" id="BBA33951.1"/>
    </source>
</evidence>
<dbReference type="Gene3D" id="3.30.2110.10">
    <property type="entry name" value="CbiD-like"/>
    <property type="match status" value="1"/>
</dbReference>
<dbReference type="SUPFAM" id="SSF111342">
    <property type="entry name" value="CbiD-like"/>
    <property type="match status" value="1"/>
</dbReference>
<evidence type="ECO:0000256" key="5">
    <source>
        <dbReference type="HAMAP-Rule" id="MF_00787"/>
    </source>
</evidence>
<gene>
    <name evidence="5" type="primary">cbiD</name>
    <name evidence="6" type="ORF">sS8_1997</name>
</gene>
<evidence type="ECO:0000256" key="3">
    <source>
        <dbReference type="ARBA" id="ARBA00022679"/>
    </source>
</evidence>
<comment type="pathway">
    <text evidence="5">Cofactor biosynthesis; adenosylcobalamin biosynthesis; cob(II)yrinate a,c-diamide from sirohydrochlorin (anaerobic route): step 6/10.</text>
</comment>
<sequence>MEKTPKGTRTGFTTGACSAAAARAATLGLALGEVPEEIECDLPNGQRVWFAVSEGYRIGERARAVVIKDAGDDPDVTDKPRLTADVRLLPASPGIVRLKGGEGVGTVTRPGLGLEVGGPAINPVPRRNIEANVRAAGHELLERAGLEVTISVPGGETIAKKTLNDRLGIVGGISILGTTGIVHPYSTAAFRASVIQAIEAAAAQGQHTVVLTTGGRTEKFAMRELPELAPACFVQMGDFLKYALDAAVRCGLRRVVIGGMVGKLTKIAQGETVTHANRNAVDTGLLAELAAGAGAPAEVCEDIRRSETARYASERMEELGLVTAFYEALGRHAIRTLAERYPGRFGLRILMCDFEGRKLAEVSGDDFHA</sequence>
<evidence type="ECO:0000313" key="7">
    <source>
        <dbReference type="Proteomes" id="UP000266313"/>
    </source>
</evidence>
<name>A0A250KSM2_9GAMM</name>
<keyword evidence="3 5" id="KW-0808">Transferase</keyword>
<evidence type="ECO:0000256" key="2">
    <source>
        <dbReference type="ARBA" id="ARBA00022603"/>
    </source>
</evidence>
<dbReference type="PANTHER" id="PTHR35863">
    <property type="entry name" value="COBALT-PRECORRIN-5B C(1)-METHYLTRANSFERASE"/>
    <property type="match status" value="1"/>
</dbReference>
<keyword evidence="1 5" id="KW-0169">Cobalamin biosynthesis</keyword>
<dbReference type="KEGG" id="mmai:sS8_1997"/>
<comment type="function">
    <text evidence="5">Catalyzes the methylation of C-1 in cobalt-precorrin-5B to form cobalt-precorrin-6A.</text>
</comment>
<dbReference type="InterPro" id="IPR036074">
    <property type="entry name" value="CbiD_sf"/>
</dbReference>
<dbReference type="PIRSF" id="PIRSF026782">
    <property type="entry name" value="CbiD"/>
    <property type="match status" value="1"/>
</dbReference>
<evidence type="ECO:0000256" key="1">
    <source>
        <dbReference type="ARBA" id="ARBA00022573"/>
    </source>
</evidence>
<dbReference type="NCBIfam" id="NF000849">
    <property type="entry name" value="PRK00075.1-1"/>
    <property type="match status" value="1"/>
</dbReference>
<dbReference type="Pfam" id="PF01888">
    <property type="entry name" value="CbiD"/>
    <property type="match status" value="1"/>
</dbReference>
<dbReference type="GO" id="GO:0019251">
    <property type="term" value="P:anaerobic cobalamin biosynthetic process"/>
    <property type="evidence" value="ECO:0007669"/>
    <property type="project" value="UniProtKB-UniRule"/>
</dbReference>
<dbReference type="GO" id="GO:0043780">
    <property type="term" value="F:cobalt-precorrin-5B C1-methyltransferase activity"/>
    <property type="evidence" value="ECO:0007669"/>
    <property type="project" value="RHEA"/>
</dbReference>